<organism evidence="1 2">
    <name type="scientific">Caldicellulosiruptor changbaiensis</name>
    <dbReference type="NCBI Taxonomy" id="1222016"/>
    <lineage>
        <taxon>Bacteria</taxon>
        <taxon>Bacillati</taxon>
        <taxon>Bacillota</taxon>
        <taxon>Bacillota incertae sedis</taxon>
        <taxon>Caldicellulosiruptorales</taxon>
        <taxon>Caldicellulosiruptoraceae</taxon>
        <taxon>Caldicellulosiruptor</taxon>
    </lineage>
</organism>
<dbReference type="KEGG" id="ccha:ELD05_00355"/>
<sequence>MAVRPVFLSTDPEEEELVKVVDVEFEWYAGFSLSQKQKCIESLHKNFIKEFGSKNILEISTKSNNKLGVELSAFNLKIYYEPLKKLVPVENVFQASKVFEGNVQYLDLLEKTPIEAKKDSRLRNSGKLIYFKYNETKWELEPKTLFYDWLYINALYNNKELAEKIISYEAFTDIEFNPEKSYNCQARSAALYVSFYKRKLFPDILDVEFYKSYVNKNSKRSSNLQQISFE</sequence>
<dbReference type="AlphaFoldDB" id="A0A3T0D259"/>
<dbReference type="Proteomes" id="UP000282930">
    <property type="component" value="Chromosome"/>
</dbReference>
<proteinExistence type="predicted"/>
<keyword evidence="2" id="KW-1185">Reference proteome</keyword>
<evidence type="ECO:0000313" key="2">
    <source>
        <dbReference type="Proteomes" id="UP000282930"/>
    </source>
</evidence>
<protein>
    <submittedName>
        <fullName evidence="1">Uncharacterized protein</fullName>
    </submittedName>
</protein>
<name>A0A3T0D259_9FIRM</name>
<dbReference type="Pfam" id="PF22397">
    <property type="entry name" value="NADAR-DarT1"/>
    <property type="match status" value="1"/>
</dbReference>
<dbReference type="InterPro" id="IPR053913">
    <property type="entry name" value="NADAR-DarT1"/>
</dbReference>
<evidence type="ECO:0000313" key="1">
    <source>
        <dbReference type="EMBL" id="AZT89255.1"/>
    </source>
</evidence>
<reference evidence="1 2" key="1">
    <citation type="submission" date="2018-12" db="EMBL/GenBank/DDBJ databases">
        <title>Genome sequence from the cellulolytic species, Caldicellulosiruptor changbaiensis.</title>
        <authorList>
            <person name="Blumer-Schuette S.E."/>
            <person name="Mendoza C."/>
        </authorList>
    </citation>
    <scope>NUCLEOTIDE SEQUENCE [LARGE SCALE GENOMIC DNA]</scope>
    <source>
        <strain evidence="1 2">CBS-Z</strain>
    </source>
</reference>
<dbReference type="RefSeq" id="WP_127350878.1">
    <property type="nucleotide sequence ID" value="NZ_CP034791.1"/>
</dbReference>
<accession>A0A3T0D259</accession>
<dbReference type="EMBL" id="CP034791">
    <property type="protein sequence ID" value="AZT89255.1"/>
    <property type="molecule type" value="Genomic_DNA"/>
</dbReference>
<gene>
    <name evidence="1" type="ORF">ELD05_00355</name>
</gene>